<evidence type="ECO:0000313" key="9">
    <source>
        <dbReference type="Proteomes" id="UP001056649"/>
    </source>
</evidence>
<gene>
    <name evidence="8" type="ORF">L0Y14_08135</name>
</gene>
<comment type="function">
    <text evidence="1">DNA-dependent ATPase that plays important roles in cellular responses to stalled DNA replication processes.</text>
</comment>
<keyword evidence="9" id="KW-1185">Reference proteome</keyword>
<dbReference type="InterPro" id="IPR032423">
    <property type="entry name" value="AAA_assoc_2"/>
</dbReference>
<dbReference type="CDD" id="cd18139">
    <property type="entry name" value="HLD_clamp_RarA"/>
    <property type="match status" value="1"/>
</dbReference>
<dbReference type="SUPFAM" id="SSF52540">
    <property type="entry name" value="P-loop containing nucleoside triphosphate hydrolases"/>
    <property type="match status" value="1"/>
</dbReference>
<dbReference type="FunFam" id="1.10.8.60:FF:000029">
    <property type="entry name" value="Replication-associated recombination protein A"/>
    <property type="match status" value="1"/>
</dbReference>
<dbReference type="InterPro" id="IPR051314">
    <property type="entry name" value="AAA_ATPase_RarA/MGS1/WRNIP1"/>
</dbReference>
<evidence type="ECO:0000259" key="7">
    <source>
        <dbReference type="SMART" id="SM00382"/>
    </source>
</evidence>
<dbReference type="SMART" id="SM00382">
    <property type="entry name" value="AAA"/>
    <property type="match status" value="1"/>
</dbReference>
<comment type="similarity">
    <text evidence="2">Belongs to the AAA ATPase family. RarA/MGS1/WRNIP1 subfamily.</text>
</comment>
<protein>
    <recommendedName>
        <fullName evidence="3">Replication-associated recombination protein A</fullName>
    </recommendedName>
</protein>
<dbReference type="Pfam" id="PF00004">
    <property type="entry name" value="AAA"/>
    <property type="match status" value="1"/>
</dbReference>
<dbReference type="GO" id="GO:0003677">
    <property type="term" value="F:DNA binding"/>
    <property type="evidence" value="ECO:0007669"/>
    <property type="project" value="InterPro"/>
</dbReference>
<keyword evidence="6" id="KW-0067">ATP-binding</keyword>
<dbReference type="Gene3D" id="1.20.272.10">
    <property type="match status" value="1"/>
</dbReference>
<accession>A0A9J7A2Q8</accession>
<keyword evidence="5" id="KW-0547">Nucleotide-binding</keyword>
<dbReference type="InterPro" id="IPR003959">
    <property type="entry name" value="ATPase_AAA_core"/>
</dbReference>
<dbReference type="AlphaFoldDB" id="A0A9J7A2Q8"/>
<evidence type="ECO:0000256" key="6">
    <source>
        <dbReference type="ARBA" id="ARBA00022840"/>
    </source>
</evidence>
<name>A0A9J7A2Q8_9GAMM</name>
<dbReference type="PANTHER" id="PTHR13779">
    <property type="entry name" value="WERNER HELICASE-INTERACTING PROTEIN 1 FAMILY MEMBER"/>
    <property type="match status" value="1"/>
</dbReference>
<evidence type="ECO:0000256" key="1">
    <source>
        <dbReference type="ARBA" id="ARBA00002393"/>
    </source>
</evidence>
<dbReference type="InterPro" id="IPR008921">
    <property type="entry name" value="DNA_pol3_clamp-load_cplx_C"/>
</dbReference>
<dbReference type="Proteomes" id="UP001056649">
    <property type="component" value="Chromosome"/>
</dbReference>
<evidence type="ECO:0000256" key="5">
    <source>
        <dbReference type="ARBA" id="ARBA00022741"/>
    </source>
</evidence>
<dbReference type="FunFam" id="1.20.272.10:FF:000001">
    <property type="entry name" value="Putative AAA family ATPase"/>
    <property type="match status" value="1"/>
</dbReference>
<dbReference type="Pfam" id="PF16193">
    <property type="entry name" value="AAA_assoc_2"/>
    <property type="match status" value="1"/>
</dbReference>
<dbReference type="InterPro" id="IPR027417">
    <property type="entry name" value="P-loop_NTPase"/>
</dbReference>
<proteinExistence type="inferred from homology"/>
<dbReference type="Gene3D" id="1.10.3710.10">
    <property type="entry name" value="DNA polymerase III clamp loader subunits, C-terminal domain"/>
    <property type="match status" value="1"/>
</dbReference>
<evidence type="ECO:0000313" key="8">
    <source>
        <dbReference type="EMBL" id="USF89185.1"/>
    </source>
</evidence>
<sequence>MSQSADLFQAGAIAGRPLADRMRPRSLAEFSGQQHIVGTGKPLQRAIESDHLHSMIFWGPPGTGKTTLARLIARHSGVQFLSLSAVLSGVKEIRAAVEQARLARQQESRPTLLFIDEVHRFNKSQQDAFLPHVEDGTLVFIGATTENPSFELNNALLSRARTYVLRALAGEELEQIIEQALQDSERGLGGSGLGITPEARRLLAEAADGDARRALNLLEIAADLAEQGEIGVELIGEVASGTLRRFDKGGEAFYDQISALHKSVRGSAPDAALYWLARMIDGGCDPLYIARRVVRMASEDIGNADPRALEIALNAWQAQERLGSPEGELVIAQAVVYLACAPKSNAVYMAWKQALSVAKKSGSLEVPLHLRNAPTKLMKELDYGKAYRYAHDEPHAYAAAENYFPERLEGSCFYRPVDRGMEIKIGEKLEFLKRLDREQGAG</sequence>
<dbReference type="GO" id="GO:0016887">
    <property type="term" value="F:ATP hydrolysis activity"/>
    <property type="evidence" value="ECO:0007669"/>
    <property type="project" value="InterPro"/>
</dbReference>
<dbReference type="Pfam" id="PF12002">
    <property type="entry name" value="MgsA_C"/>
    <property type="match status" value="1"/>
</dbReference>
<dbReference type="SUPFAM" id="SSF48019">
    <property type="entry name" value="post-AAA+ oligomerization domain-like"/>
    <property type="match status" value="1"/>
</dbReference>
<evidence type="ECO:0000256" key="4">
    <source>
        <dbReference type="ARBA" id="ARBA00022705"/>
    </source>
</evidence>
<dbReference type="FunFam" id="3.40.50.300:FF:000137">
    <property type="entry name" value="Replication-associated recombination protein A"/>
    <property type="match status" value="1"/>
</dbReference>
<evidence type="ECO:0000256" key="2">
    <source>
        <dbReference type="ARBA" id="ARBA00008959"/>
    </source>
</evidence>
<dbReference type="Gene3D" id="1.10.8.60">
    <property type="match status" value="1"/>
</dbReference>
<dbReference type="GO" id="GO:0005524">
    <property type="term" value="F:ATP binding"/>
    <property type="evidence" value="ECO:0007669"/>
    <property type="project" value="UniProtKB-KW"/>
</dbReference>
<dbReference type="InterPro" id="IPR003593">
    <property type="entry name" value="AAA+_ATPase"/>
</dbReference>
<dbReference type="GO" id="GO:0000731">
    <property type="term" value="P:DNA synthesis involved in DNA repair"/>
    <property type="evidence" value="ECO:0007669"/>
    <property type="project" value="TreeGrafter"/>
</dbReference>
<dbReference type="RefSeq" id="WP_005959047.1">
    <property type="nucleotide sequence ID" value="NZ_CP090569.1"/>
</dbReference>
<dbReference type="CDD" id="cd00009">
    <property type="entry name" value="AAA"/>
    <property type="match status" value="1"/>
</dbReference>
<dbReference type="EMBL" id="CP090569">
    <property type="protein sequence ID" value="USF89185.1"/>
    <property type="molecule type" value="Genomic_DNA"/>
</dbReference>
<organism evidence="8 9">
    <name type="scientific">Candidatus Endoriftia persephonae</name>
    <dbReference type="NCBI Taxonomy" id="393765"/>
    <lineage>
        <taxon>Bacteria</taxon>
        <taxon>Pseudomonadati</taxon>
        <taxon>Pseudomonadota</taxon>
        <taxon>Gammaproteobacteria</taxon>
        <taxon>Chromatiales</taxon>
        <taxon>Sedimenticolaceae</taxon>
        <taxon>Candidatus Endoriftia</taxon>
    </lineage>
</organism>
<dbReference type="PANTHER" id="PTHR13779:SF7">
    <property type="entry name" value="ATPASE WRNIP1"/>
    <property type="match status" value="1"/>
</dbReference>
<dbReference type="KEGG" id="eps:L0Y14_08135"/>
<dbReference type="GO" id="GO:0017116">
    <property type="term" value="F:single-stranded DNA helicase activity"/>
    <property type="evidence" value="ECO:0007669"/>
    <property type="project" value="TreeGrafter"/>
</dbReference>
<dbReference type="GO" id="GO:0006261">
    <property type="term" value="P:DNA-templated DNA replication"/>
    <property type="evidence" value="ECO:0007669"/>
    <property type="project" value="TreeGrafter"/>
</dbReference>
<keyword evidence="4" id="KW-0235">DNA replication</keyword>
<evidence type="ECO:0000256" key="3">
    <source>
        <dbReference type="ARBA" id="ARBA00020776"/>
    </source>
</evidence>
<dbReference type="InterPro" id="IPR021886">
    <property type="entry name" value="MgsA_C"/>
</dbReference>
<dbReference type="Gene3D" id="3.40.50.300">
    <property type="entry name" value="P-loop containing nucleotide triphosphate hydrolases"/>
    <property type="match status" value="1"/>
</dbReference>
<dbReference type="GO" id="GO:0008047">
    <property type="term" value="F:enzyme activator activity"/>
    <property type="evidence" value="ECO:0007669"/>
    <property type="project" value="TreeGrafter"/>
</dbReference>
<feature type="domain" description="AAA+ ATPase" evidence="7">
    <location>
        <begin position="51"/>
        <end position="168"/>
    </location>
</feature>
<reference evidence="8" key="1">
    <citation type="journal article" date="2022" name="Mol. Ecol. Resour.">
        <title>The complete and closed genome of the facultative generalist Candidatus Endoriftia persephone from deep-sea hydrothermal vents.</title>
        <authorList>
            <person name="de Oliveira A.L."/>
            <person name="Srivastava A."/>
            <person name="Espada-Hinojosa S."/>
            <person name="Bright M."/>
        </authorList>
    </citation>
    <scope>NUCLEOTIDE SEQUENCE</scope>
    <source>
        <strain evidence="8">Tica-EPR-9o50.N</strain>
    </source>
</reference>